<dbReference type="GO" id="GO:0005829">
    <property type="term" value="C:cytosol"/>
    <property type="evidence" value="ECO:0007669"/>
    <property type="project" value="TreeGrafter"/>
</dbReference>
<reference evidence="7" key="1">
    <citation type="submission" date="2020-07" db="EMBL/GenBank/DDBJ databases">
        <title>The High-quality genome of the commercially important snow crab, Chionoecetes opilio.</title>
        <authorList>
            <person name="Jeong J.-H."/>
            <person name="Ryu S."/>
        </authorList>
    </citation>
    <scope>NUCLEOTIDE SEQUENCE</scope>
    <source>
        <strain evidence="7">MADBK_172401_WGS</strain>
        <tissue evidence="7">Digestive gland</tissue>
    </source>
</reference>
<keyword evidence="4 6" id="KW-0143">Chaperone</keyword>
<evidence type="ECO:0000256" key="1">
    <source>
        <dbReference type="ARBA" id="ARBA00003046"/>
    </source>
</evidence>
<name>A0A8J4Y158_CHIOP</name>
<organism evidence="7 8">
    <name type="scientific">Chionoecetes opilio</name>
    <name type="common">Atlantic snow crab</name>
    <name type="synonym">Cancer opilio</name>
    <dbReference type="NCBI Taxonomy" id="41210"/>
    <lineage>
        <taxon>Eukaryota</taxon>
        <taxon>Metazoa</taxon>
        <taxon>Ecdysozoa</taxon>
        <taxon>Arthropoda</taxon>
        <taxon>Crustacea</taxon>
        <taxon>Multicrustacea</taxon>
        <taxon>Malacostraca</taxon>
        <taxon>Eumalacostraca</taxon>
        <taxon>Eucarida</taxon>
        <taxon>Decapoda</taxon>
        <taxon>Pleocyemata</taxon>
        <taxon>Brachyura</taxon>
        <taxon>Eubrachyura</taxon>
        <taxon>Majoidea</taxon>
        <taxon>Majidae</taxon>
        <taxon>Chionoecetes</taxon>
    </lineage>
</organism>
<evidence type="ECO:0000256" key="3">
    <source>
        <dbReference type="ARBA" id="ARBA00015002"/>
    </source>
</evidence>
<dbReference type="Proteomes" id="UP000770661">
    <property type="component" value="Unassembled WGS sequence"/>
</dbReference>
<dbReference type="OrthoDB" id="296187at2759"/>
<gene>
    <name evidence="7" type="primary">TBCA</name>
    <name evidence="7" type="ORF">GWK47_050987</name>
</gene>
<evidence type="ECO:0000313" key="8">
    <source>
        <dbReference type="Proteomes" id="UP000770661"/>
    </source>
</evidence>
<proteinExistence type="inferred from homology"/>
<comment type="function">
    <text evidence="1">Tubulin-folding protein; involved in the early step of the tubulin folding pathway.</text>
</comment>
<dbReference type="Pfam" id="PF02970">
    <property type="entry name" value="TBCA"/>
    <property type="match status" value="1"/>
</dbReference>
<dbReference type="SUPFAM" id="SSF46988">
    <property type="entry name" value="Tubulin chaperone cofactor A"/>
    <property type="match status" value="1"/>
</dbReference>
<dbReference type="GO" id="GO:0007021">
    <property type="term" value="P:tubulin complex assembly"/>
    <property type="evidence" value="ECO:0007669"/>
    <property type="project" value="UniProtKB-UniRule"/>
</dbReference>
<evidence type="ECO:0000256" key="4">
    <source>
        <dbReference type="ARBA" id="ARBA00023186"/>
    </source>
</evidence>
<evidence type="ECO:0000256" key="6">
    <source>
        <dbReference type="RuleBase" id="RU364030"/>
    </source>
</evidence>
<dbReference type="InterPro" id="IPR036126">
    <property type="entry name" value="TBCA_sf"/>
</dbReference>
<dbReference type="AlphaFoldDB" id="A0A8J4Y158"/>
<accession>A0A8J4Y158</accession>
<keyword evidence="6" id="KW-0963">Cytoplasm</keyword>
<dbReference type="Gene3D" id="1.20.58.90">
    <property type="match status" value="1"/>
</dbReference>
<evidence type="ECO:0000256" key="2">
    <source>
        <dbReference type="ARBA" id="ARBA00006806"/>
    </source>
</evidence>
<evidence type="ECO:0000313" key="7">
    <source>
        <dbReference type="EMBL" id="KAG0719198.1"/>
    </source>
</evidence>
<keyword evidence="6" id="KW-0206">Cytoskeleton</keyword>
<evidence type="ECO:0000256" key="5">
    <source>
        <dbReference type="ARBA" id="ARBA00026055"/>
    </source>
</evidence>
<keyword evidence="8" id="KW-1185">Reference proteome</keyword>
<keyword evidence="6" id="KW-0493">Microtubule</keyword>
<dbReference type="InterPro" id="IPR004226">
    <property type="entry name" value="TBCA"/>
</dbReference>
<comment type="similarity">
    <text evidence="2 6">Belongs to the TBCA family.</text>
</comment>
<dbReference type="GO" id="GO:0007023">
    <property type="term" value="P:post-chaperonin tubulin folding pathway"/>
    <property type="evidence" value="ECO:0007669"/>
    <property type="project" value="UniProtKB-UniRule"/>
</dbReference>
<comment type="subcellular location">
    <subcellularLocation>
        <location evidence="6">Cytoplasm</location>
        <location evidence="6">Cytoskeleton</location>
    </subcellularLocation>
</comment>
<dbReference type="GO" id="GO:0048487">
    <property type="term" value="F:beta-tubulin binding"/>
    <property type="evidence" value="ECO:0007669"/>
    <property type="project" value="InterPro"/>
</dbReference>
<comment type="subunit">
    <text evidence="5 6">Supercomplex made of cofactors A to E. Cofactors A and D function by capturing and stabilizing tubulin in a quasi-native conformation. Cofactor E binds to the cofactor D-tubulin complex; interaction with cofactor C then causes the release of tubulin polypeptides that are committed to the native state.</text>
</comment>
<dbReference type="EMBL" id="JACEEZ010014884">
    <property type="protein sequence ID" value="KAG0719198.1"/>
    <property type="molecule type" value="Genomic_DNA"/>
</dbReference>
<dbReference type="PANTHER" id="PTHR21500:SF0">
    <property type="entry name" value="TUBULIN-SPECIFIC CHAPERONE A"/>
    <property type="match status" value="1"/>
</dbReference>
<sequence length="110" mass="12719">MSENLVKQLRIKTGVLKRCCKELIMYQKEGVQLQEKIKKMQDEGQDVYYIKKQDQLLQETNTVIPDCQKRFNKAHHDLKTLVEEEKSVEESEEYKAAVAGLKDTATSLTA</sequence>
<protein>
    <recommendedName>
        <fullName evidence="3 6">Tubulin-specific chaperone A</fullName>
    </recommendedName>
</protein>
<comment type="caution">
    <text evidence="7">The sequence shown here is derived from an EMBL/GenBank/DDBJ whole genome shotgun (WGS) entry which is preliminary data.</text>
</comment>
<dbReference type="GO" id="GO:0005874">
    <property type="term" value="C:microtubule"/>
    <property type="evidence" value="ECO:0007669"/>
    <property type="project" value="UniProtKB-KW"/>
</dbReference>
<dbReference type="PANTHER" id="PTHR21500">
    <property type="entry name" value="TUBULIN-SPECIFIC CHAPERONE A"/>
    <property type="match status" value="1"/>
</dbReference>